<sequence>MFRQLSIEKDNIMNKIIILLSLLAFFACEDNKDDDSSLIGTWELSNMGEFANGDCTGEVDN</sequence>
<feature type="non-terminal residue" evidence="1">
    <location>
        <position position="61"/>
    </location>
</feature>
<dbReference type="AlphaFoldDB" id="A0A381PNQ7"/>
<reference evidence="1" key="1">
    <citation type="submission" date="2018-05" db="EMBL/GenBank/DDBJ databases">
        <authorList>
            <person name="Lanie J.A."/>
            <person name="Ng W.-L."/>
            <person name="Kazmierczak K.M."/>
            <person name="Andrzejewski T.M."/>
            <person name="Davidsen T.M."/>
            <person name="Wayne K.J."/>
            <person name="Tettelin H."/>
            <person name="Glass J.I."/>
            <person name="Rusch D."/>
            <person name="Podicherti R."/>
            <person name="Tsui H.-C.T."/>
            <person name="Winkler M.E."/>
        </authorList>
    </citation>
    <scope>NUCLEOTIDE SEQUENCE</scope>
</reference>
<evidence type="ECO:0000313" key="1">
    <source>
        <dbReference type="EMBL" id="SUZ68244.1"/>
    </source>
</evidence>
<organism evidence="1">
    <name type="scientific">marine metagenome</name>
    <dbReference type="NCBI Taxonomy" id="408172"/>
    <lineage>
        <taxon>unclassified sequences</taxon>
        <taxon>metagenomes</taxon>
        <taxon>ecological metagenomes</taxon>
    </lineage>
</organism>
<protein>
    <recommendedName>
        <fullName evidence="2">Lipocalin-like domain-containing protein</fullName>
    </recommendedName>
</protein>
<gene>
    <name evidence="1" type="ORF">METZ01_LOCUS21098</name>
</gene>
<evidence type="ECO:0008006" key="2">
    <source>
        <dbReference type="Google" id="ProtNLM"/>
    </source>
</evidence>
<proteinExistence type="predicted"/>
<dbReference type="EMBL" id="UINC01001035">
    <property type="protein sequence ID" value="SUZ68244.1"/>
    <property type="molecule type" value="Genomic_DNA"/>
</dbReference>
<accession>A0A381PNQ7</accession>
<name>A0A381PNQ7_9ZZZZ</name>
<dbReference type="PROSITE" id="PS51257">
    <property type="entry name" value="PROKAR_LIPOPROTEIN"/>
    <property type="match status" value="1"/>
</dbReference>